<dbReference type="EMBL" id="MNCJ02000332">
    <property type="protein sequence ID" value="KAF5757306.1"/>
    <property type="molecule type" value="Genomic_DNA"/>
</dbReference>
<dbReference type="Gramene" id="mRNA:HanXRQr2_Chr17g0825051">
    <property type="protein sequence ID" value="mRNA:HanXRQr2_Chr17g0825051"/>
    <property type="gene ID" value="HanXRQr2_Chr17g0825051"/>
</dbReference>
<proteinExistence type="predicted"/>
<organism evidence="1 2">
    <name type="scientific">Helianthus annuus</name>
    <name type="common">Common sunflower</name>
    <dbReference type="NCBI Taxonomy" id="4232"/>
    <lineage>
        <taxon>Eukaryota</taxon>
        <taxon>Viridiplantae</taxon>
        <taxon>Streptophyta</taxon>
        <taxon>Embryophyta</taxon>
        <taxon>Tracheophyta</taxon>
        <taxon>Spermatophyta</taxon>
        <taxon>Magnoliopsida</taxon>
        <taxon>eudicotyledons</taxon>
        <taxon>Gunneridae</taxon>
        <taxon>Pentapetalae</taxon>
        <taxon>asterids</taxon>
        <taxon>campanulids</taxon>
        <taxon>Asterales</taxon>
        <taxon>Asteraceae</taxon>
        <taxon>Asteroideae</taxon>
        <taxon>Heliantheae alliance</taxon>
        <taxon>Heliantheae</taxon>
        <taxon>Helianthus</taxon>
    </lineage>
</organism>
<reference evidence="1" key="1">
    <citation type="journal article" date="2017" name="Nature">
        <title>The sunflower genome provides insights into oil metabolism, flowering and Asterid evolution.</title>
        <authorList>
            <person name="Badouin H."/>
            <person name="Gouzy J."/>
            <person name="Grassa C.J."/>
            <person name="Murat F."/>
            <person name="Staton S.E."/>
            <person name="Cottret L."/>
            <person name="Lelandais-Briere C."/>
            <person name="Owens G.L."/>
            <person name="Carrere S."/>
            <person name="Mayjonade B."/>
            <person name="Legrand L."/>
            <person name="Gill N."/>
            <person name="Kane N.C."/>
            <person name="Bowers J.E."/>
            <person name="Hubner S."/>
            <person name="Bellec A."/>
            <person name="Berard A."/>
            <person name="Berges H."/>
            <person name="Blanchet N."/>
            <person name="Boniface M.C."/>
            <person name="Brunel D."/>
            <person name="Catrice O."/>
            <person name="Chaidir N."/>
            <person name="Claudel C."/>
            <person name="Donnadieu C."/>
            <person name="Faraut T."/>
            <person name="Fievet G."/>
            <person name="Helmstetter N."/>
            <person name="King M."/>
            <person name="Knapp S.J."/>
            <person name="Lai Z."/>
            <person name="Le Paslier M.C."/>
            <person name="Lippi Y."/>
            <person name="Lorenzon L."/>
            <person name="Mandel J.R."/>
            <person name="Marage G."/>
            <person name="Marchand G."/>
            <person name="Marquand E."/>
            <person name="Bret-Mestries E."/>
            <person name="Morien E."/>
            <person name="Nambeesan S."/>
            <person name="Nguyen T."/>
            <person name="Pegot-Espagnet P."/>
            <person name="Pouilly N."/>
            <person name="Raftis F."/>
            <person name="Sallet E."/>
            <person name="Schiex T."/>
            <person name="Thomas J."/>
            <person name="Vandecasteele C."/>
            <person name="Vares D."/>
            <person name="Vear F."/>
            <person name="Vautrin S."/>
            <person name="Crespi M."/>
            <person name="Mangin B."/>
            <person name="Burke J.M."/>
            <person name="Salse J."/>
            <person name="Munos S."/>
            <person name="Vincourt P."/>
            <person name="Rieseberg L.H."/>
            <person name="Langlade N.B."/>
        </authorList>
    </citation>
    <scope>NUCLEOTIDE SEQUENCE</scope>
    <source>
        <tissue evidence="1">Leaves</tissue>
    </source>
</reference>
<evidence type="ECO:0000313" key="2">
    <source>
        <dbReference type="Proteomes" id="UP000215914"/>
    </source>
</evidence>
<gene>
    <name evidence="1" type="ORF">HanXRQr2_Chr17g0825051</name>
</gene>
<sequence>MVIITIPLPSPNIEDSSDLRLECFYMCNQTSLVYDLRTENTSSQLTSTGMCLDNLIQEA</sequence>
<reference evidence="1" key="2">
    <citation type="submission" date="2020-06" db="EMBL/GenBank/DDBJ databases">
        <title>Helianthus annuus Genome sequencing and assembly Release 2.</title>
        <authorList>
            <person name="Gouzy J."/>
            <person name="Langlade N."/>
            <person name="Munos S."/>
        </authorList>
    </citation>
    <scope>NUCLEOTIDE SEQUENCE</scope>
    <source>
        <tissue evidence="1">Leaves</tissue>
    </source>
</reference>
<keyword evidence="2" id="KW-1185">Reference proteome</keyword>
<accession>A0A9K3DL60</accession>
<comment type="caution">
    <text evidence="1">The sequence shown here is derived from an EMBL/GenBank/DDBJ whole genome shotgun (WGS) entry which is preliminary data.</text>
</comment>
<evidence type="ECO:0000313" key="1">
    <source>
        <dbReference type="EMBL" id="KAF5757306.1"/>
    </source>
</evidence>
<protein>
    <submittedName>
        <fullName evidence="1">Uncharacterized protein</fullName>
    </submittedName>
</protein>
<dbReference type="AlphaFoldDB" id="A0A9K3DL60"/>
<name>A0A9K3DL60_HELAN</name>
<dbReference type="Proteomes" id="UP000215914">
    <property type="component" value="Unassembled WGS sequence"/>
</dbReference>